<keyword evidence="4" id="KW-0464">Manganese</keyword>
<dbReference type="PANTHER" id="PTHR11358">
    <property type="entry name" value="ARGINASE/AGMATINASE"/>
    <property type="match status" value="1"/>
</dbReference>
<dbReference type="Proteomes" id="UP000501600">
    <property type="component" value="Chromosome"/>
</dbReference>
<evidence type="ECO:0000256" key="5">
    <source>
        <dbReference type="PROSITE-ProRule" id="PRU00742"/>
    </source>
</evidence>
<protein>
    <submittedName>
        <fullName evidence="6">Arginase</fullName>
    </submittedName>
</protein>
<dbReference type="Pfam" id="PF00491">
    <property type="entry name" value="Arginase"/>
    <property type="match status" value="1"/>
</dbReference>
<dbReference type="GO" id="GO:0006547">
    <property type="term" value="P:L-histidine metabolic process"/>
    <property type="evidence" value="ECO:0007669"/>
    <property type="project" value="UniProtKB-KW"/>
</dbReference>
<accession>A0A6H2DQ94</accession>
<reference evidence="6 7" key="1">
    <citation type="submission" date="2020-04" db="EMBL/GenBank/DDBJ databases">
        <title>Genome sequence for Sphingorhabdus sp. strain M1.</title>
        <authorList>
            <person name="Park S.-J."/>
        </authorList>
    </citation>
    <scope>NUCLEOTIDE SEQUENCE [LARGE SCALE GENOMIC DNA]</scope>
    <source>
        <strain evidence="6 7">JK6</strain>
    </source>
</reference>
<dbReference type="InterPro" id="IPR006035">
    <property type="entry name" value="Ureohydrolase"/>
</dbReference>
<evidence type="ECO:0000256" key="2">
    <source>
        <dbReference type="ARBA" id="ARBA00022801"/>
    </source>
</evidence>
<keyword evidence="3" id="KW-0369">Histidine metabolism</keyword>
<dbReference type="PROSITE" id="PS51409">
    <property type="entry name" value="ARGINASE_2"/>
    <property type="match status" value="1"/>
</dbReference>
<keyword evidence="2" id="KW-0378">Hydrolase</keyword>
<dbReference type="GO" id="GO:0033389">
    <property type="term" value="P:putrescine biosynthetic process from arginine, via agmatine"/>
    <property type="evidence" value="ECO:0007669"/>
    <property type="project" value="TreeGrafter"/>
</dbReference>
<evidence type="ECO:0000256" key="4">
    <source>
        <dbReference type="ARBA" id="ARBA00023211"/>
    </source>
</evidence>
<dbReference type="InterPro" id="IPR023696">
    <property type="entry name" value="Ureohydrolase_dom_sf"/>
</dbReference>
<dbReference type="PANTHER" id="PTHR11358:SF35">
    <property type="entry name" value="FORMIMIDOYLGLUTAMASE"/>
    <property type="match status" value="1"/>
</dbReference>
<comment type="similarity">
    <text evidence="5">Belongs to the arginase family.</text>
</comment>
<dbReference type="GO" id="GO:0046872">
    <property type="term" value="F:metal ion binding"/>
    <property type="evidence" value="ECO:0007669"/>
    <property type="project" value="UniProtKB-KW"/>
</dbReference>
<dbReference type="KEGG" id="phao:HF685_12080"/>
<gene>
    <name evidence="6" type="ORF">HF685_12080</name>
</gene>
<keyword evidence="1" id="KW-0479">Metal-binding</keyword>
<evidence type="ECO:0000313" key="6">
    <source>
        <dbReference type="EMBL" id="QJB69931.1"/>
    </source>
</evidence>
<proteinExistence type="inferred from homology"/>
<dbReference type="SUPFAM" id="SSF52768">
    <property type="entry name" value="Arginase/deacetylase"/>
    <property type="match status" value="1"/>
</dbReference>
<sequence>MTVNQNSDWPSIAGLLGHDVAADMALIGAPMTLGSVSKNACDEAPGVVRNILSRISTYDLESEIELAGSSIFDAGDVLIAGFSPAEGFAPLVKAIQPLVSRHPLTAVLGGHNGITRAGVHAVDVALDTVGVLTLDAHFDLRPTAQGLINGNPISALLEDGLSGNHIAQIGLAPFANSKAMHDLAKTEEISVYTMADCRERGLDAVISEALDRLSDRCEYIYVDFDIDVIDRALSPGATGGRSGGMTPTEFFAATRLVASHQKVRAVDLTEFDPNSDIGNITALIAGRWLAELLAGLQMRDW</sequence>
<dbReference type="GO" id="GO:0008783">
    <property type="term" value="F:agmatinase activity"/>
    <property type="evidence" value="ECO:0007669"/>
    <property type="project" value="TreeGrafter"/>
</dbReference>
<dbReference type="AlphaFoldDB" id="A0A6H2DQ94"/>
<evidence type="ECO:0000313" key="7">
    <source>
        <dbReference type="Proteomes" id="UP000501600"/>
    </source>
</evidence>
<keyword evidence="7" id="KW-1185">Reference proteome</keyword>
<organism evidence="6 7">
    <name type="scientific">Parasphingorhabdus halotolerans</name>
    <dbReference type="NCBI Taxonomy" id="2725558"/>
    <lineage>
        <taxon>Bacteria</taxon>
        <taxon>Pseudomonadati</taxon>
        <taxon>Pseudomonadota</taxon>
        <taxon>Alphaproteobacteria</taxon>
        <taxon>Sphingomonadales</taxon>
        <taxon>Sphingomonadaceae</taxon>
        <taxon>Parasphingorhabdus</taxon>
    </lineage>
</organism>
<dbReference type="PIRSF" id="PIRSF036979">
    <property type="entry name" value="Arginase"/>
    <property type="match status" value="1"/>
</dbReference>
<evidence type="ECO:0000256" key="1">
    <source>
        <dbReference type="ARBA" id="ARBA00022723"/>
    </source>
</evidence>
<dbReference type="Gene3D" id="3.40.800.10">
    <property type="entry name" value="Ureohydrolase domain"/>
    <property type="match status" value="1"/>
</dbReference>
<name>A0A6H2DQ94_9SPHN</name>
<evidence type="ECO:0000256" key="3">
    <source>
        <dbReference type="ARBA" id="ARBA00022808"/>
    </source>
</evidence>
<dbReference type="RefSeq" id="WP_168820199.1">
    <property type="nucleotide sequence ID" value="NZ_CP051217.1"/>
</dbReference>
<dbReference type="EMBL" id="CP051217">
    <property type="protein sequence ID" value="QJB69931.1"/>
    <property type="molecule type" value="Genomic_DNA"/>
</dbReference>